<dbReference type="SUPFAM" id="SSF51735">
    <property type="entry name" value="NAD(P)-binding Rossmann-fold domains"/>
    <property type="match status" value="1"/>
</dbReference>
<protein>
    <submittedName>
        <fullName evidence="3">Uncharacterized protein</fullName>
    </submittedName>
</protein>
<sequence length="76" mass="8069">MNVEGKVVLITGGTNGIGLAVAKILLKHKAKGVSLVDVDENTTSLDSLSSQYGNKVLFIKADVTIHQELEAAFEKT</sequence>
<dbReference type="AlphaFoldDB" id="A0AA38HQ31"/>
<dbReference type="InterPro" id="IPR002347">
    <property type="entry name" value="SDR_fam"/>
</dbReference>
<reference evidence="3" key="1">
    <citation type="journal article" date="2023" name="G3 (Bethesda)">
        <title>Whole genome assemblies of Zophobas morio and Tenebrio molitor.</title>
        <authorList>
            <person name="Kaur S."/>
            <person name="Stinson S.A."/>
            <person name="diCenzo G.C."/>
        </authorList>
    </citation>
    <scope>NUCLEOTIDE SEQUENCE</scope>
    <source>
        <strain evidence="3">QUZm001</strain>
    </source>
</reference>
<evidence type="ECO:0000256" key="2">
    <source>
        <dbReference type="ARBA" id="ARBA00023002"/>
    </source>
</evidence>
<organism evidence="3 4">
    <name type="scientific">Zophobas morio</name>
    <dbReference type="NCBI Taxonomy" id="2755281"/>
    <lineage>
        <taxon>Eukaryota</taxon>
        <taxon>Metazoa</taxon>
        <taxon>Ecdysozoa</taxon>
        <taxon>Arthropoda</taxon>
        <taxon>Hexapoda</taxon>
        <taxon>Insecta</taxon>
        <taxon>Pterygota</taxon>
        <taxon>Neoptera</taxon>
        <taxon>Endopterygota</taxon>
        <taxon>Coleoptera</taxon>
        <taxon>Polyphaga</taxon>
        <taxon>Cucujiformia</taxon>
        <taxon>Tenebrionidae</taxon>
        <taxon>Zophobas</taxon>
    </lineage>
</organism>
<dbReference type="Proteomes" id="UP001168821">
    <property type="component" value="Unassembled WGS sequence"/>
</dbReference>
<dbReference type="Gene3D" id="3.40.50.720">
    <property type="entry name" value="NAD(P)-binding Rossmann-like Domain"/>
    <property type="match status" value="1"/>
</dbReference>
<gene>
    <name evidence="3" type="ORF">Zmor_027535</name>
</gene>
<proteinExistence type="inferred from homology"/>
<evidence type="ECO:0000313" key="4">
    <source>
        <dbReference type="Proteomes" id="UP001168821"/>
    </source>
</evidence>
<dbReference type="GO" id="GO:0005737">
    <property type="term" value="C:cytoplasm"/>
    <property type="evidence" value="ECO:0007669"/>
    <property type="project" value="TreeGrafter"/>
</dbReference>
<dbReference type="Pfam" id="PF00106">
    <property type="entry name" value="adh_short"/>
    <property type="match status" value="1"/>
</dbReference>
<keyword evidence="2" id="KW-0560">Oxidoreductase</keyword>
<dbReference type="PANTHER" id="PTHR44229:SF8">
    <property type="entry name" value="ALCOHOL DEHYDROGENASE-RELATED"/>
    <property type="match status" value="1"/>
</dbReference>
<comment type="similarity">
    <text evidence="1">Belongs to the short-chain dehydrogenases/reductases (SDR) family.</text>
</comment>
<evidence type="ECO:0000256" key="1">
    <source>
        <dbReference type="ARBA" id="ARBA00006484"/>
    </source>
</evidence>
<comment type="caution">
    <text evidence="3">The sequence shown here is derived from an EMBL/GenBank/DDBJ whole genome shotgun (WGS) entry which is preliminary data.</text>
</comment>
<keyword evidence="4" id="KW-1185">Reference proteome</keyword>
<dbReference type="GO" id="GO:0016616">
    <property type="term" value="F:oxidoreductase activity, acting on the CH-OH group of donors, NAD or NADP as acceptor"/>
    <property type="evidence" value="ECO:0007669"/>
    <property type="project" value="TreeGrafter"/>
</dbReference>
<evidence type="ECO:0000313" key="3">
    <source>
        <dbReference type="EMBL" id="KAJ3641006.1"/>
    </source>
</evidence>
<dbReference type="PANTHER" id="PTHR44229">
    <property type="entry name" value="15-HYDROXYPROSTAGLANDIN DEHYDROGENASE [NAD(+)]"/>
    <property type="match status" value="1"/>
</dbReference>
<dbReference type="InterPro" id="IPR036291">
    <property type="entry name" value="NAD(P)-bd_dom_sf"/>
</dbReference>
<name>A0AA38HQ31_9CUCU</name>
<dbReference type="EMBL" id="JALNTZ010000009">
    <property type="protein sequence ID" value="KAJ3641006.1"/>
    <property type="molecule type" value="Genomic_DNA"/>
</dbReference>
<accession>A0AA38HQ31</accession>
<feature type="non-terminal residue" evidence="3">
    <location>
        <position position="76"/>
    </location>
</feature>